<protein>
    <submittedName>
        <fullName evidence="1">Uncharacterized protein</fullName>
    </submittedName>
</protein>
<proteinExistence type="predicted"/>
<reference evidence="1" key="1">
    <citation type="journal article" date="2014" name="Front. Microbiol.">
        <title>High frequency of phylogenetically diverse reductive dehalogenase-homologous genes in deep subseafloor sedimentary metagenomes.</title>
        <authorList>
            <person name="Kawai M."/>
            <person name="Futagami T."/>
            <person name="Toyoda A."/>
            <person name="Takaki Y."/>
            <person name="Nishi S."/>
            <person name="Hori S."/>
            <person name="Arai W."/>
            <person name="Tsubouchi T."/>
            <person name="Morono Y."/>
            <person name="Uchiyama I."/>
            <person name="Ito T."/>
            <person name="Fujiyama A."/>
            <person name="Inagaki F."/>
            <person name="Takami H."/>
        </authorList>
    </citation>
    <scope>NUCLEOTIDE SEQUENCE</scope>
    <source>
        <strain evidence="1">Expedition CK06-06</strain>
    </source>
</reference>
<dbReference type="AlphaFoldDB" id="X1Q5D5"/>
<gene>
    <name evidence="1" type="ORF">S06H3_64901</name>
</gene>
<comment type="caution">
    <text evidence="1">The sequence shown here is derived from an EMBL/GenBank/DDBJ whole genome shotgun (WGS) entry which is preliminary data.</text>
</comment>
<dbReference type="EMBL" id="BARV01043497">
    <property type="protein sequence ID" value="GAI63722.1"/>
    <property type="molecule type" value="Genomic_DNA"/>
</dbReference>
<organism evidence="1">
    <name type="scientific">marine sediment metagenome</name>
    <dbReference type="NCBI Taxonomy" id="412755"/>
    <lineage>
        <taxon>unclassified sequences</taxon>
        <taxon>metagenomes</taxon>
        <taxon>ecological metagenomes</taxon>
    </lineage>
</organism>
<name>X1Q5D5_9ZZZZ</name>
<accession>X1Q5D5</accession>
<sequence>MPAVCIDCGHPIKTLGTISAFLVDDWFGREHVGGIDPPWHKDKNIMRFKCRKHKK</sequence>
<evidence type="ECO:0000313" key="1">
    <source>
        <dbReference type="EMBL" id="GAI63722.1"/>
    </source>
</evidence>